<evidence type="ECO:0000259" key="3">
    <source>
        <dbReference type="Pfam" id="PF00561"/>
    </source>
</evidence>
<feature type="transmembrane region" description="Helical" evidence="2">
    <location>
        <begin position="242"/>
        <end position="268"/>
    </location>
</feature>
<evidence type="ECO:0000313" key="4">
    <source>
        <dbReference type="EMBL" id="PWA52207.1"/>
    </source>
</evidence>
<feature type="compositionally biased region" description="Polar residues" evidence="1">
    <location>
        <begin position="41"/>
        <end position="54"/>
    </location>
</feature>
<sequence>MSSTIATTSHKAKKPRLNIKPSKELILINLLLDDEEEPHTPLSNNSTSSISTPYAPSKTNSTRATSTSSSTFRITPLSLPYSPLQPLTLSFTTPLELGYGESDPDPNRTLKRSTLDIEELSDQLGLGSKFYVVGFSMGGQVIGTCLKYIPHRLAGAALLAPAVNYWWPNLPANVSKEAYSKQFLHDQWFLRVAHYLPRLTYWWNKQNFFPSSSVISHSPAILSRQDIELVPKFTVGTKAIKVLYILTILMKSIVDIITFKTFIVLLILNLCMV</sequence>
<dbReference type="AlphaFoldDB" id="A0A2U1LT91"/>
<evidence type="ECO:0000313" key="5">
    <source>
        <dbReference type="Proteomes" id="UP000245207"/>
    </source>
</evidence>
<feature type="region of interest" description="Disordered" evidence="1">
    <location>
        <begin position="38"/>
        <end position="67"/>
    </location>
</feature>
<dbReference type="Gene3D" id="3.40.50.1820">
    <property type="entry name" value="alpha/beta hydrolase"/>
    <property type="match status" value="1"/>
</dbReference>
<proteinExistence type="predicted"/>
<keyword evidence="2" id="KW-1133">Transmembrane helix</keyword>
<dbReference type="STRING" id="35608.A0A2U1LT91"/>
<dbReference type="Proteomes" id="UP000245207">
    <property type="component" value="Unassembled WGS sequence"/>
</dbReference>
<dbReference type="Pfam" id="PF00561">
    <property type="entry name" value="Abhydrolase_1"/>
    <property type="match status" value="1"/>
</dbReference>
<dbReference type="InterPro" id="IPR000073">
    <property type="entry name" value="AB_hydrolase_1"/>
</dbReference>
<dbReference type="PANTHER" id="PTHR45763">
    <property type="entry name" value="HYDROLASE, ALPHA/BETA FOLD FAMILY PROTEIN, EXPRESSED-RELATED"/>
    <property type="match status" value="1"/>
</dbReference>
<protein>
    <recommendedName>
        <fullName evidence="3">AB hydrolase-1 domain-containing protein</fullName>
    </recommendedName>
</protein>
<keyword evidence="2" id="KW-0472">Membrane</keyword>
<name>A0A2U1LT91_ARTAN</name>
<accession>A0A2U1LT91</accession>
<dbReference type="OrthoDB" id="294702at2759"/>
<dbReference type="InterPro" id="IPR029058">
    <property type="entry name" value="AB_hydrolase_fold"/>
</dbReference>
<dbReference type="PANTHER" id="PTHR45763:SF70">
    <property type="entry name" value="ALPHA_BETA HYDROLASE-1"/>
    <property type="match status" value="1"/>
</dbReference>
<keyword evidence="2" id="KW-0812">Transmembrane</keyword>
<keyword evidence="5" id="KW-1185">Reference proteome</keyword>
<reference evidence="4 5" key="1">
    <citation type="journal article" date="2018" name="Mol. Plant">
        <title>The genome of Artemisia annua provides insight into the evolution of Asteraceae family and artemisinin biosynthesis.</title>
        <authorList>
            <person name="Shen Q."/>
            <person name="Zhang L."/>
            <person name="Liao Z."/>
            <person name="Wang S."/>
            <person name="Yan T."/>
            <person name="Shi P."/>
            <person name="Liu M."/>
            <person name="Fu X."/>
            <person name="Pan Q."/>
            <person name="Wang Y."/>
            <person name="Lv Z."/>
            <person name="Lu X."/>
            <person name="Zhang F."/>
            <person name="Jiang W."/>
            <person name="Ma Y."/>
            <person name="Chen M."/>
            <person name="Hao X."/>
            <person name="Li L."/>
            <person name="Tang Y."/>
            <person name="Lv G."/>
            <person name="Zhou Y."/>
            <person name="Sun X."/>
            <person name="Brodelius P.E."/>
            <person name="Rose J.K.C."/>
            <person name="Tang K."/>
        </authorList>
    </citation>
    <scope>NUCLEOTIDE SEQUENCE [LARGE SCALE GENOMIC DNA]</scope>
    <source>
        <strain evidence="5">cv. Huhao1</strain>
        <tissue evidence="4">Leaf</tissue>
    </source>
</reference>
<organism evidence="4 5">
    <name type="scientific">Artemisia annua</name>
    <name type="common">Sweet wormwood</name>
    <dbReference type="NCBI Taxonomy" id="35608"/>
    <lineage>
        <taxon>Eukaryota</taxon>
        <taxon>Viridiplantae</taxon>
        <taxon>Streptophyta</taxon>
        <taxon>Embryophyta</taxon>
        <taxon>Tracheophyta</taxon>
        <taxon>Spermatophyta</taxon>
        <taxon>Magnoliopsida</taxon>
        <taxon>eudicotyledons</taxon>
        <taxon>Gunneridae</taxon>
        <taxon>Pentapetalae</taxon>
        <taxon>asterids</taxon>
        <taxon>campanulids</taxon>
        <taxon>Asterales</taxon>
        <taxon>Asteraceae</taxon>
        <taxon>Asteroideae</taxon>
        <taxon>Anthemideae</taxon>
        <taxon>Artemisiinae</taxon>
        <taxon>Artemisia</taxon>
    </lineage>
</organism>
<gene>
    <name evidence="4" type="ORF">CTI12_AA457040</name>
</gene>
<dbReference type="SUPFAM" id="SSF53474">
    <property type="entry name" value="alpha/beta-Hydrolases"/>
    <property type="match status" value="1"/>
</dbReference>
<feature type="compositionally biased region" description="Low complexity" evidence="1">
    <location>
        <begin position="57"/>
        <end position="67"/>
    </location>
</feature>
<dbReference type="EMBL" id="PKPP01007873">
    <property type="protein sequence ID" value="PWA52207.1"/>
    <property type="molecule type" value="Genomic_DNA"/>
</dbReference>
<evidence type="ECO:0000256" key="2">
    <source>
        <dbReference type="SAM" id="Phobius"/>
    </source>
</evidence>
<evidence type="ECO:0000256" key="1">
    <source>
        <dbReference type="SAM" id="MobiDB-lite"/>
    </source>
</evidence>
<dbReference type="GO" id="GO:0016787">
    <property type="term" value="F:hydrolase activity"/>
    <property type="evidence" value="ECO:0007669"/>
    <property type="project" value="UniProtKB-ARBA"/>
</dbReference>
<comment type="caution">
    <text evidence="4">The sequence shown here is derived from an EMBL/GenBank/DDBJ whole genome shotgun (WGS) entry which is preliminary data.</text>
</comment>
<feature type="domain" description="AB hydrolase-1" evidence="3">
    <location>
        <begin position="98"/>
        <end position="185"/>
    </location>
</feature>